<evidence type="ECO:0000256" key="2">
    <source>
        <dbReference type="SAM" id="Phobius"/>
    </source>
</evidence>
<evidence type="ECO:0008006" key="5">
    <source>
        <dbReference type="Google" id="ProtNLM"/>
    </source>
</evidence>
<feature type="region of interest" description="Disordered" evidence="1">
    <location>
        <begin position="855"/>
        <end position="940"/>
    </location>
</feature>
<feature type="compositionally biased region" description="Low complexity" evidence="1">
    <location>
        <begin position="201"/>
        <end position="239"/>
    </location>
</feature>
<dbReference type="InterPro" id="IPR043129">
    <property type="entry name" value="ATPase_NBD"/>
</dbReference>
<feature type="compositionally biased region" description="Basic and acidic residues" evidence="1">
    <location>
        <begin position="884"/>
        <end position="900"/>
    </location>
</feature>
<feature type="transmembrane region" description="Helical" evidence="2">
    <location>
        <begin position="650"/>
        <end position="674"/>
    </location>
</feature>
<dbReference type="RefSeq" id="WP_282298863.1">
    <property type="nucleotide sequence ID" value="NZ_CP124616.1"/>
</dbReference>
<feature type="region of interest" description="Disordered" evidence="1">
    <location>
        <begin position="799"/>
        <end position="818"/>
    </location>
</feature>
<feature type="compositionally biased region" description="Low complexity" evidence="1">
    <location>
        <begin position="277"/>
        <end position="315"/>
    </location>
</feature>
<feature type="compositionally biased region" description="Pro residues" evidence="1">
    <location>
        <begin position="185"/>
        <end position="200"/>
    </location>
</feature>
<feature type="compositionally biased region" description="Low complexity" evidence="1">
    <location>
        <begin position="255"/>
        <end position="264"/>
    </location>
</feature>
<feature type="compositionally biased region" description="Low complexity" evidence="1">
    <location>
        <begin position="518"/>
        <end position="545"/>
    </location>
</feature>
<keyword evidence="2" id="KW-0812">Transmembrane</keyword>
<feature type="compositionally biased region" description="Basic and acidic residues" evidence="1">
    <location>
        <begin position="490"/>
        <end position="499"/>
    </location>
</feature>
<keyword evidence="4" id="KW-1185">Reference proteome</keyword>
<protein>
    <recommendedName>
        <fullName evidence="5">Translation initiation factor 2</fullName>
    </recommendedName>
</protein>
<feature type="compositionally biased region" description="Low complexity" evidence="1">
    <location>
        <begin position="500"/>
        <end position="510"/>
    </location>
</feature>
<keyword evidence="2" id="KW-0472">Membrane</keyword>
<evidence type="ECO:0000313" key="4">
    <source>
        <dbReference type="Proteomes" id="UP001241605"/>
    </source>
</evidence>
<reference evidence="3 4" key="1">
    <citation type="submission" date="2023-05" db="EMBL/GenBank/DDBJ databases">
        <title>YMD87, complete Genome.</title>
        <authorList>
            <person name="Zhang J."/>
            <person name="Xu X."/>
        </authorList>
    </citation>
    <scope>NUCLEOTIDE SEQUENCE [LARGE SCALE GENOMIC DNA]</scope>
    <source>
        <strain evidence="3 4">YMD87</strain>
    </source>
</reference>
<evidence type="ECO:0000256" key="1">
    <source>
        <dbReference type="SAM" id="MobiDB-lite"/>
    </source>
</evidence>
<dbReference type="EMBL" id="CP124616">
    <property type="protein sequence ID" value="WGW02232.1"/>
    <property type="molecule type" value="Genomic_DNA"/>
</dbReference>
<feature type="region of interest" description="Disordered" evidence="1">
    <location>
        <begin position="338"/>
        <end position="545"/>
    </location>
</feature>
<dbReference type="Gene3D" id="3.30.420.380">
    <property type="match status" value="1"/>
</dbReference>
<feature type="region of interest" description="Disordered" evidence="1">
    <location>
        <begin position="696"/>
        <end position="717"/>
    </location>
</feature>
<feature type="region of interest" description="Disordered" evidence="1">
    <location>
        <begin position="596"/>
        <end position="618"/>
    </location>
</feature>
<dbReference type="Proteomes" id="UP001241605">
    <property type="component" value="Chromosome"/>
</dbReference>
<sequence>MTPNFALSLSFEGITLLRHMGGVWARIADVALDTPDLESAVIGLREQALALDPDGGKVALIIPNEQIRYLDTPDPGGDAGARETAIRAALDGATPYAVDDLVFDYAQDRGRLLVAAVARETLDEAEGFAGQHGFSGVSFAAIAPVDSFKGAVHFGKVKGWKGRVKRLPEAILVVPADDAALTPVQPEPAVPPKPAEPPQAPAQAEAPEPAAQPEAPAQPEPQDLPEAASAQPEPEQAPETPIVADKAKDAPEQPQPDAAPQFEFSLPDPVPEPEKPAPMAAPQQPAPAAEAPDPKPAATSDAAPAKSPDPAPAAKAPDEADLGANLYFSTIRAALAADDAPTPEAPRPEVKARFTPLVEPQTPAKPEAPDEASKPAPAPVNPAPAVAPKSTVPPKPVDGPKIGGIPAQPPGAKELTARERAVALAARTPETESSDAPALPGAPQRRFTPARTPDAAIKDAAVTSGRIETDDDAPRKGGAMGAAMRFLSGRKKDDPKPEAKPAATPAIAAPSPKPVLPKAPVAPQAPALSGSPQPSQPAAAKPDTLSAKAMGAMAAMRGASLNKPAPAPEPQTVATPAAKPAGMLGRIASFRAGKGEKLGETPAKPASKALTKPIGKPAAGGAAVLSREDEAARMTIFGARNQPVGGKPRFLGLMLTAALLLFLAGVAAWASVFLQDGLASLFRKDPAQTEAIASLDPAAQSGASAALDPNDDAGDEEEDIQLAALEATPDAGQTAPALAQPAAPQTLTPEQAAATYAATGIWQRAPSAPLTPPEDNVDEVYAVSIDPDVQELDAIALPNPLNLPQEPGLADPGLPPPAGMVFDFDERGLVRATPEGALTPEGLRIFTGLPPAVPPLRAAAPAPQPVDPGSPAATGSDANPLSRVRPETRPDDIIEQRERATQTGISRTELAGLRPVRRPQGLQEQAEVAEPDRPATEQAVQASLVPVTRPRNMSALVERAERRQEQQEQQEVRTASAAAVAPRTVQPSGSTGGSVAQAATVRNAINLGKVSLVGIFGTPSNRRALVRLPSGAYKKVKIGDSVDGGRVAAIGESELRYVKSGRNVVLKMPRG</sequence>
<keyword evidence="2" id="KW-1133">Transmembrane helix</keyword>
<proteinExistence type="predicted"/>
<gene>
    <name evidence="3" type="ORF">QF118_09680</name>
</gene>
<feature type="region of interest" description="Disordered" evidence="1">
    <location>
        <begin position="182"/>
        <end position="319"/>
    </location>
</feature>
<organism evidence="3 4">
    <name type="scientific">Tropicibacter oceani</name>
    <dbReference type="NCBI Taxonomy" id="3058420"/>
    <lineage>
        <taxon>Bacteria</taxon>
        <taxon>Pseudomonadati</taxon>
        <taxon>Pseudomonadota</taxon>
        <taxon>Alphaproteobacteria</taxon>
        <taxon>Rhodobacterales</taxon>
        <taxon>Roseobacteraceae</taxon>
        <taxon>Tropicibacter</taxon>
    </lineage>
</organism>
<feature type="region of interest" description="Disordered" evidence="1">
    <location>
        <begin position="964"/>
        <end position="994"/>
    </location>
</feature>
<accession>A0ABY8QEL9</accession>
<dbReference type="SUPFAM" id="SSF53067">
    <property type="entry name" value="Actin-like ATPase domain"/>
    <property type="match status" value="1"/>
</dbReference>
<name>A0ABY8QEL9_9RHOB</name>
<evidence type="ECO:0000313" key="3">
    <source>
        <dbReference type="EMBL" id="WGW02232.1"/>
    </source>
</evidence>